<evidence type="ECO:0000313" key="4">
    <source>
        <dbReference type="Proteomes" id="UP001597453"/>
    </source>
</evidence>
<dbReference type="RefSeq" id="WP_066056414.1">
    <property type="nucleotide sequence ID" value="NZ_JBHUNF010000003.1"/>
</dbReference>
<comment type="caution">
    <text evidence="3">The sequence shown here is derived from an EMBL/GenBank/DDBJ whole genome shotgun (WGS) entry which is preliminary data.</text>
</comment>
<dbReference type="PANTHER" id="PTHR30006:SF2">
    <property type="entry name" value="ABC TRANSPORTER SUBSTRATE-BINDING PROTEIN"/>
    <property type="match status" value="1"/>
</dbReference>
<dbReference type="Gene3D" id="3.40.190.10">
    <property type="entry name" value="Periplasmic binding protein-like II"/>
    <property type="match status" value="2"/>
</dbReference>
<dbReference type="Proteomes" id="UP001597453">
    <property type="component" value="Unassembled WGS sequence"/>
</dbReference>
<proteinExistence type="predicted"/>
<dbReference type="Pfam" id="PF13343">
    <property type="entry name" value="SBP_bac_6"/>
    <property type="match status" value="1"/>
</dbReference>
<dbReference type="InterPro" id="IPR005948">
    <property type="entry name" value="ThiB-like"/>
</dbReference>
<dbReference type="EMBL" id="JBHUNF010000003">
    <property type="protein sequence ID" value="MFD2674824.1"/>
    <property type="molecule type" value="Genomic_DNA"/>
</dbReference>
<protein>
    <submittedName>
        <fullName evidence="3">Thiamine ABC transporter substrate binding subunit</fullName>
    </submittedName>
</protein>
<reference evidence="4" key="1">
    <citation type="journal article" date="2019" name="Int. J. Syst. Evol. Microbiol.">
        <title>The Global Catalogue of Microorganisms (GCM) 10K type strain sequencing project: providing services to taxonomists for standard genome sequencing and annotation.</title>
        <authorList>
            <consortium name="The Broad Institute Genomics Platform"/>
            <consortium name="The Broad Institute Genome Sequencing Center for Infectious Disease"/>
            <person name="Wu L."/>
            <person name="Ma J."/>
        </authorList>
    </citation>
    <scope>NUCLEOTIDE SEQUENCE [LARGE SCALE GENOMIC DNA]</scope>
    <source>
        <strain evidence="4">TISTR 1511</strain>
    </source>
</reference>
<sequence>MTTAAARGIATAAITAFAAATLTGCSLAGQGDNPGESGGGKVTILTHDSFVISDEQIAAFEKETGYDLVTTAPGDAGVVTSQLQMEGGASGVDGVFGIENYSALAISETDALADFTPQNLPESASDYVLSPKLTPIDRGQVCINVDHDWFKENGKTEPTGFEDLAKPEYAELLTLTNPTTSSPGLAFAVASINALGEDQWQTYWTDLIKGGAKVNESWSDAYFTDFSGAEGAGEYPLVLSYSSSPAATERSTGVIESTCTEQVEYAGVLKNAANPEGAQAFIEFMLEDEFQQGLPEAMYMYPINDAIELPEDWAKKATLVDAPVEVDLDQLKTKRETWLKEWTKIYEANA</sequence>
<feature type="signal peptide" evidence="2">
    <location>
        <begin position="1"/>
        <end position="28"/>
    </location>
</feature>
<dbReference type="PANTHER" id="PTHR30006">
    <property type="entry name" value="THIAMINE-BINDING PERIPLASMIC PROTEIN-RELATED"/>
    <property type="match status" value="1"/>
</dbReference>
<feature type="chain" id="PRO_5046323134" evidence="2">
    <location>
        <begin position="29"/>
        <end position="350"/>
    </location>
</feature>
<name>A0ABW5RIZ3_9MICO</name>
<dbReference type="NCBIfam" id="TIGR01254">
    <property type="entry name" value="sfuA"/>
    <property type="match status" value="1"/>
</dbReference>
<evidence type="ECO:0000256" key="2">
    <source>
        <dbReference type="SAM" id="SignalP"/>
    </source>
</evidence>
<evidence type="ECO:0000313" key="3">
    <source>
        <dbReference type="EMBL" id="MFD2674824.1"/>
    </source>
</evidence>
<dbReference type="SUPFAM" id="SSF53850">
    <property type="entry name" value="Periplasmic binding protein-like II"/>
    <property type="match status" value="1"/>
</dbReference>
<accession>A0ABW5RIZ3</accession>
<gene>
    <name evidence="3" type="ORF">ACFSUQ_05860</name>
</gene>
<organism evidence="3 4">
    <name type="scientific">Gulosibacter bifidus</name>
    <dbReference type="NCBI Taxonomy" id="272239"/>
    <lineage>
        <taxon>Bacteria</taxon>
        <taxon>Bacillati</taxon>
        <taxon>Actinomycetota</taxon>
        <taxon>Actinomycetes</taxon>
        <taxon>Micrococcales</taxon>
        <taxon>Microbacteriaceae</taxon>
        <taxon>Gulosibacter</taxon>
    </lineage>
</organism>
<dbReference type="PROSITE" id="PS51257">
    <property type="entry name" value="PROKAR_LIPOPROTEIN"/>
    <property type="match status" value="1"/>
</dbReference>
<evidence type="ECO:0000256" key="1">
    <source>
        <dbReference type="ARBA" id="ARBA00022729"/>
    </source>
</evidence>
<keyword evidence="4" id="KW-1185">Reference proteome</keyword>
<keyword evidence="1 2" id="KW-0732">Signal</keyword>